<feature type="transmembrane region" description="Helical" evidence="1">
    <location>
        <begin position="84"/>
        <end position="108"/>
    </location>
</feature>
<dbReference type="Proteomes" id="UP000683925">
    <property type="component" value="Unassembled WGS sequence"/>
</dbReference>
<name>A0A8S1XVF9_PAROT</name>
<protein>
    <recommendedName>
        <fullName evidence="4">Transmembrane protein</fullName>
    </recommendedName>
</protein>
<keyword evidence="1" id="KW-1133">Transmembrane helix</keyword>
<dbReference type="OrthoDB" id="307993at2759"/>
<keyword evidence="3" id="KW-1185">Reference proteome</keyword>
<evidence type="ECO:0000256" key="1">
    <source>
        <dbReference type="SAM" id="Phobius"/>
    </source>
</evidence>
<accession>A0A8S1XVF9</accession>
<evidence type="ECO:0000313" key="2">
    <source>
        <dbReference type="EMBL" id="CAD8205319.1"/>
    </source>
</evidence>
<feature type="transmembrane region" description="Helical" evidence="1">
    <location>
        <begin position="115"/>
        <end position="134"/>
    </location>
</feature>
<dbReference type="AlphaFoldDB" id="A0A8S1XVF9"/>
<feature type="transmembrane region" description="Helical" evidence="1">
    <location>
        <begin position="154"/>
        <end position="176"/>
    </location>
</feature>
<dbReference type="OMA" id="MCIFICK"/>
<evidence type="ECO:0008006" key="4">
    <source>
        <dbReference type="Google" id="ProtNLM"/>
    </source>
</evidence>
<keyword evidence="1" id="KW-0812">Transmembrane</keyword>
<sequence>MNQEQSLMTKANIPQSVKISLISQLIMLGVAVLFEFTLFFTNLYEIYSPQICTISFTGKERCLNYDGQYETFTVECQDCQFLHLIWPLSLAEITLLMCIFICKIYYFFTLKCGTIIKVISIVLITVILSLEIYLLLQFDNNIPQVLTFNYTIKLYPIVTKLLIGVLILSIIIAIWVEDIQTLKYKKQQSISSSSSCYSQQLLQIQ</sequence>
<keyword evidence="1" id="KW-0472">Membrane</keyword>
<proteinExistence type="predicted"/>
<organism evidence="2 3">
    <name type="scientific">Paramecium octaurelia</name>
    <dbReference type="NCBI Taxonomy" id="43137"/>
    <lineage>
        <taxon>Eukaryota</taxon>
        <taxon>Sar</taxon>
        <taxon>Alveolata</taxon>
        <taxon>Ciliophora</taxon>
        <taxon>Intramacronucleata</taxon>
        <taxon>Oligohymenophorea</taxon>
        <taxon>Peniculida</taxon>
        <taxon>Parameciidae</taxon>
        <taxon>Paramecium</taxon>
    </lineage>
</organism>
<evidence type="ECO:0000313" key="3">
    <source>
        <dbReference type="Proteomes" id="UP000683925"/>
    </source>
</evidence>
<reference evidence="2" key="1">
    <citation type="submission" date="2021-01" db="EMBL/GenBank/DDBJ databases">
        <authorList>
            <consortium name="Genoscope - CEA"/>
            <person name="William W."/>
        </authorList>
    </citation>
    <scope>NUCLEOTIDE SEQUENCE</scope>
</reference>
<comment type="caution">
    <text evidence="2">The sequence shown here is derived from an EMBL/GenBank/DDBJ whole genome shotgun (WGS) entry which is preliminary data.</text>
</comment>
<feature type="transmembrane region" description="Helical" evidence="1">
    <location>
        <begin position="21"/>
        <end position="40"/>
    </location>
</feature>
<dbReference type="EMBL" id="CAJJDP010000136">
    <property type="protein sequence ID" value="CAD8205319.1"/>
    <property type="molecule type" value="Genomic_DNA"/>
</dbReference>
<gene>
    <name evidence="2" type="ORF">POCTA_138.1.T1350067</name>
</gene>